<accession>A0AA40G1E5</accession>
<dbReference type="EMBL" id="JAHYIQ010000009">
    <property type="protein sequence ID" value="KAK1129230.1"/>
    <property type="molecule type" value="Genomic_DNA"/>
</dbReference>
<protein>
    <submittedName>
        <fullName evidence="1">Uncharacterized protein</fullName>
    </submittedName>
</protein>
<comment type="caution">
    <text evidence="1">The sequence shown here is derived from an EMBL/GenBank/DDBJ whole genome shotgun (WGS) entry which is preliminary data.</text>
</comment>
<proteinExistence type="predicted"/>
<sequence>MDVSSIEAFEIALEYCFTFENRNETTFARIYGLTAYMCTENVATQTFELIIQAWRSFSLETTIAFQLTRASNFPMDVGRDNIQVDETNKGGISLEI</sequence>
<name>A0AA40G1E5_9HYME</name>
<evidence type="ECO:0000313" key="2">
    <source>
        <dbReference type="Proteomes" id="UP001177670"/>
    </source>
</evidence>
<organism evidence="1 2">
    <name type="scientific">Melipona bicolor</name>
    <dbReference type="NCBI Taxonomy" id="60889"/>
    <lineage>
        <taxon>Eukaryota</taxon>
        <taxon>Metazoa</taxon>
        <taxon>Ecdysozoa</taxon>
        <taxon>Arthropoda</taxon>
        <taxon>Hexapoda</taxon>
        <taxon>Insecta</taxon>
        <taxon>Pterygota</taxon>
        <taxon>Neoptera</taxon>
        <taxon>Endopterygota</taxon>
        <taxon>Hymenoptera</taxon>
        <taxon>Apocrita</taxon>
        <taxon>Aculeata</taxon>
        <taxon>Apoidea</taxon>
        <taxon>Anthophila</taxon>
        <taxon>Apidae</taxon>
        <taxon>Melipona</taxon>
    </lineage>
</organism>
<gene>
    <name evidence="1" type="ORF">K0M31_020359</name>
</gene>
<keyword evidence="2" id="KW-1185">Reference proteome</keyword>
<evidence type="ECO:0000313" key="1">
    <source>
        <dbReference type="EMBL" id="KAK1129230.1"/>
    </source>
</evidence>
<dbReference type="Proteomes" id="UP001177670">
    <property type="component" value="Unassembled WGS sequence"/>
</dbReference>
<reference evidence="1" key="1">
    <citation type="submission" date="2021-10" db="EMBL/GenBank/DDBJ databases">
        <title>Melipona bicolor Genome sequencing and assembly.</title>
        <authorList>
            <person name="Araujo N.S."/>
            <person name="Arias M.C."/>
        </authorList>
    </citation>
    <scope>NUCLEOTIDE SEQUENCE</scope>
    <source>
        <strain evidence="1">USP_2M_L1-L4_2017</strain>
        <tissue evidence="1">Whole body</tissue>
    </source>
</reference>
<dbReference type="AlphaFoldDB" id="A0AA40G1E5"/>